<dbReference type="Pfam" id="PF02291">
    <property type="entry name" value="TFIID-31kDa"/>
    <property type="match status" value="1"/>
</dbReference>
<accession>J7G8M9</accession>
<gene>
    <name evidence="6" type="ORF">CMESO_441</name>
</gene>
<evidence type="ECO:0000313" key="6">
    <source>
        <dbReference type="EMBL" id="AFP65593.1"/>
    </source>
</evidence>
<dbReference type="InterPro" id="IPR009072">
    <property type="entry name" value="Histone-fold"/>
</dbReference>
<evidence type="ECO:0000256" key="4">
    <source>
        <dbReference type="ARBA" id="ARBA00023163"/>
    </source>
</evidence>
<dbReference type="InterPro" id="IPR051431">
    <property type="entry name" value="TFIID_subunit_9"/>
</dbReference>
<keyword evidence="3" id="KW-0805">Transcription regulation</keyword>
<dbReference type="GO" id="GO:0005669">
    <property type="term" value="C:transcription factor TFIID complex"/>
    <property type="evidence" value="ECO:0007669"/>
    <property type="project" value="TreeGrafter"/>
</dbReference>
<dbReference type="GO" id="GO:0003713">
    <property type="term" value="F:transcription coactivator activity"/>
    <property type="evidence" value="ECO:0007669"/>
    <property type="project" value="TreeGrafter"/>
</dbReference>
<evidence type="ECO:0000256" key="1">
    <source>
        <dbReference type="ARBA" id="ARBA00004123"/>
    </source>
</evidence>
<geneLocation type="nucleomorph" evidence="6"/>
<dbReference type="GO" id="GO:0016251">
    <property type="term" value="F:RNA polymerase II general transcription initiation factor activity"/>
    <property type="evidence" value="ECO:0007669"/>
    <property type="project" value="TreeGrafter"/>
</dbReference>
<evidence type="ECO:0000313" key="7">
    <source>
        <dbReference type="Proteomes" id="UP000243348"/>
    </source>
</evidence>
<dbReference type="AlphaFoldDB" id="J7G8M9"/>
<dbReference type="PANTHER" id="PTHR48068">
    <property type="entry name" value="TAF9 RNA POLYMERASE II, TATA BOX-BINDING PROTEIN (TBP)-ASSOCIATED FACTOR"/>
    <property type="match status" value="1"/>
</dbReference>
<dbReference type="Gene3D" id="1.10.20.10">
    <property type="entry name" value="Histone, subunit A"/>
    <property type="match status" value="1"/>
</dbReference>
<dbReference type="InterPro" id="IPR003162">
    <property type="entry name" value="TFIID-31"/>
</dbReference>
<keyword evidence="5" id="KW-0539">Nucleus</keyword>
<keyword evidence="6" id="KW-0542">Nucleomorph</keyword>
<dbReference type="GO" id="GO:0046982">
    <property type="term" value="F:protein heterodimerization activity"/>
    <property type="evidence" value="ECO:0007669"/>
    <property type="project" value="InterPro"/>
</dbReference>
<proteinExistence type="inferred from homology"/>
<comment type="similarity">
    <text evidence="2">Belongs to the TAF9 family.</text>
</comment>
<dbReference type="Proteomes" id="UP000243348">
    <property type="component" value="Nucleomorph 3"/>
</dbReference>
<organism evidence="6 7">
    <name type="scientific">Chroomonas mesostigmatica CCMP1168</name>
    <dbReference type="NCBI Taxonomy" id="1195612"/>
    <lineage>
        <taxon>Eukaryota</taxon>
        <taxon>Cryptophyceae</taxon>
        <taxon>Pyrenomonadales</taxon>
        <taxon>Chroomonadaceae</taxon>
        <taxon>Chroomonas</taxon>
    </lineage>
</organism>
<evidence type="ECO:0000256" key="5">
    <source>
        <dbReference type="ARBA" id="ARBA00023242"/>
    </source>
</evidence>
<protein>
    <submittedName>
        <fullName evidence="6">Uncharacterized protein</fullName>
    </submittedName>
</protein>
<sequence>MSKKIFFCPRDLIEVFKILKKQGIFEFEEMIPSFLLDFIYGQIWKILYKAKLLSKHANRLRPSLIDIEIACKLELKEVENKKRNMDALIFSGNIINTISLPEVSENNFFELPDKNIQLVEKNFFLKKIKNKM</sequence>
<keyword evidence="4" id="KW-0804">Transcription</keyword>
<evidence type="ECO:0000256" key="2">
    <source>
        <dbReference type="ARBA" id="ARBA00007646"/>
    </source>
</evidence>
<comment type="subcellular location">
    <subcellularLocation>
        <location evidence="1">Nucleus</location>
    </subcellularLocation>
</comment>
<dbReference type="SUPFAM" id="SSF47113">
    <property type="entry name" value="Histone-fold"/>
    <property type="match status" value="1"/>
</dbReference>
<dbReference type="GO" id="GO:0051123">
    <property type="term" value="P:RNA polymerase II preinitiation complex assembly"/>
    <property type="evidence" value="ECO:0007669"/>
    <property type="project" value="TreeGrafter"/>
</dbReference>
<dbReference type="GO" id="GO:0000124">
    <property type="term" value="C:SAGA complex"/>
    <property type="evidence" value="ECO:0007669"/>
    <property type="project" value="TreeGrafter"/>
</dbReference>
<name>J7G8M9_9CRYP</name>
<dbReference type="EMBL" id="CP003682">
    <property type="protein sequence ID" value="AFP65593.1"/>
    <property type="molecule type" value="Genomic_DNA"/>
</dbReference>
<dbReference type="PANTHER" id="PTHR48068:SF4">
    <property type="entry name" value="TATA-BOX BINDING PROTEIN ASSOCIATED FACTOR 9"/>
    <property type="match status" value="1"/>
</dbReference>
<evidence type="ECO:0000256" key="3">
    <source>
        <dbReference type="ARBA" id="ARBA00023015"/>
    </source>
</evidence>
<reference evidence="6 7" key="1">
    <citation type="journal article" date="2012" name="Genome Biol. Evol.">
        <title>Nucleomorph genome sequence of the cryptophyte alga Chroomonas mesostigmatica CCMP1168 reveals lineage-specific gene loss and genome complexity.</title>
        <authorList>
            <person name="Moore C.E."/>
            <person name="Curtis B."/>
            <person name="Mills T."/>
            <person name="Tanifuji G."/>
            <person name="Archibald J.M."/>
        </authorList>
    </citation>
    <scope>NUCLEOTIDE SEQUENCE [LARGE SCALE GENOMIC DNA]</scope>
    <source>
        <strain evidence="6 7">CCMP1168</strain>
    </source>
</reference>